<evidence type="ECO:0000256" key="1">
    <source>
        <dbReference type="ARBA" id="ARBA00023121"/>
    </source>
</evidence>
<sequence length="315" mass="34671">MKYTIVVDSVAAIPESIFKTRPIKVLPITININGAVKPEIVDERVLIKYYKSGELNVKTKIKTAPPSPEQITEFILNEVAPHADFAFCQTFSKTASPIYDNFEKAASAIAKRSREVRDKLGIEHPFRMTYLNTGTGIAAQGLVAIYADMLLSRGADVQEYTKAMNKFTQVIRSYAIVRDIFYSRQRALEKGIKSVGLAPALLGKAVGLTPIIENYGDKSGPVVTKRSEEKALDSLLRYAIDRVKEGLYVPIVNISYAGDLEDIHAMPIIDELKAVAMKHKVKVLFGVMKLGSSMMYGPGGFSIGLAPKNNKAKPE</sequence>
<dbReference type="PROSITE" id="PS51482">
    <property type="entry name" value="DEGV"/>
    <property type="match status" value="1"/>
</dbReference>
<reference evidence="2 3" key="1">
    <citation type="submission" date="2018-06" db="EMBL/GenBank/DDBJ databases">
        <title>Genomic Encyclopedia of Type Strains, Phase IV (KMG-IV): sequencing the most valuable type-strain genomes for metagenomic binning, comparative biology and taxonomic classification.</title>
        <authorList>
            <person name="Goeker M."/>
        </authorList>
    </citation>
    <scope>NUCLEOTIDE SEQUENCE [LARGE SCALE GENOMIC DNA]</scope>
    <source>
        <strain evidence="2 3">DSM 24032</strain>
    </source>
</reference>
<keyword evidence="3" id="KW-1185">Reference proteome</keyword>
<dbReference type="PANTHER" id="PTHR33434:SF2">
    <property type="entry name" value="FATTY ACID-BINDING PROTEIN TM_1468"/>
    <property type="match status" value="1"/>
</dbReference>
<dbReference type="SUPFAM" id="SSF82549">
    <property type="entry name" value="DAK1/DegV-like"/>
    <property type="match status" value="1"/>
</dbReference>
<dbReference type="PANTHER" id="PTHR33434">
    <property type="entry name" value="DEGV DOMAIN-CONTAINING PROTEIN DR_1986-RELATED"/>
    <property type="match status" value="1"/>
</dbReference>
<protein>
    <submittedName>
        <fullName evidence="2">Fatty acid-binding protein DegV</fullName>
    </submittedName>
</protein>
<accession>A0A395JJA9</accession>
<dbReference type="GO" id="GO:0008289">
    <property type="term" value="F:lipid binding"/>
    <property type="evidence" value="ECO:0007669"/>
    <property type="project" value="UniProtKB-KW"/>
</dbReference>
<dbReference type="InParanoid" id="A0A395JJA9"/>
<dbReference type="Proteomes" id="UP000253083">
    <property type="component" value="Unassembled WGS sequence"/>
</dbReference>
<proteinExistence type="predicted"/>
<comment type="caution">
    <text evidence="2">The sequence shown here is derived from an EMBL/GenBank/DDBJ whole genome shotgun (WGS) entry which is preliminary data.</text>
</comment>
<keyword evidence="1" id="KW-0446">Lipid-binding</keyword>
<dbReference type="OrthoDB" id="6190387at2"/>
<dbReference type="Gene3D" id="3.30.1180.10">
    <property type="match status" value="1"/>
</dbReference>
<dbReference type="AlphaFoldDB" id="A0A395JJA9"/>
<evidence type="ECO:0000313" key="3">
    <source>
        <dbReference type="Proteomes" id="UP000253083"/>
    </source>
</evidence>
<dbReference type="InterPro" id="IPR003797">
    <property type="entry name" value="DegV"/>
</dbReference>
<dbReference type="Gene3D" id="3.40.50.10170">
    <property type="match status" value="1"/>
</dbReference>
<name>A0A395JJA9_9GAMM</name>
<evidence type="ECO:0000313" key="2">
    <source>
        <dbReference type="EMBL" id="RBP49943.1"/>
    </source>
</evidence>
<dbReference type="InterPro" id="IPR043168">
    <property type="entry name" value="DegV_C"/>
</dbReference>
<gene>
    <name evidence="2" type="ORF">DFR28_103375</name>
</gene>
<organism evidence="2 3">
    <name type="scientific">Arenicella xantha</name>
    <dbReference type="NCBI Taxonomy" id="644221"/>
    <lineage>
        <taxon>Bacteria</taxon>
        <taxon>Pseudomonadati</taxon>
        <taxon>Pseudomonadota</taxon>
        <taxon>Gammaproteobacteria</taxon>
        <taxon>Arenicellales</taxon>
        <taxon>Arenicellaceae</taxon>
        <taxon>Arenicella</taxon>
    </lineage>
</organism>
<dbReference type="InterPro" id="IPR050270">
    <property type="entry name" value="DegV_domain_contain"/>
</dbReference>
<dbReference type="EMBL" id="QNRT01000003">
    <property type="protein sequence ID" value="RBP49943.1"/>
    <property type="molecule type" value="Genomic_DNA"/>
</dbReference>
<dbReference type="Pfam" id="PF02645">
    <property type="entry name" value="DegV"/>
    <property type="match status" value="1"/>
</dbReference>
<dbReference type="RefSeq" id="WP_113954925.1">
    <property type="nucleotide sequence ID" value="NZ_QNRT01000003.1"/>
</dbReference>